<accession>A0A066XAK9</accession>
<gene>
    <name evidence="3" type="ORF">CSUB01_00139</name>
</gene>
<dbReference type="HOGENOM" id="CLU_042940_0_0_1"/>
<evidence type="ECO:0000313" key="4">
    <source>
        <dbReference type="Proteomes" id="UP000027238"/>
    </source>
</evidence>
<dbReference type="EMBL" id="JMSE01001264">
    <property type="protein sequence ID" value="KDN63065.1"/>
    <property type="molecule type" value="Genomic_DNA"/>
</dbReference>
<dbReference type="OMA" id="WKILTWV"/>
<dbReference type="eggNOG" id="ENOG502SN89">
    <property type="taxonomic scope" value="Eukaryota"/>
</dbReference>
<evidence type="ECO:0000313" key="3">
    <source>
        <dbReference type="EMBL" id="KDN63065.1"/>
    </source>
</evidence>
<organism evidence="3 4">
    <name type="scientific">Colletotrichum sublineola</name>
    <name type="common">Sorghum anthracnose fungus</name>
    <dbReference type="NCBI Taxonomy" id="1173701"/>
    <lineage>
        <taxon>Eukaryota</taxon>
        <taxon>Fungi</taxon>
        <taxon>Dikarya</taxon>
        <taxon>Ascomycota</taxon>
        <taxon>Pezizomycotina</taxon>
        <taxon>Sordariomycetes</taxon>
        <taxon>Hypocreomycetidae</taxon>
        <taxon>Glomerellales</taxon>
        <taxon>Glomerellaceae</taxon>
        <taxon>Colletotrichum</taxon>
        <taxon>Colletotrichum graminicola species complex</taxon>
    </lineage>
</organism>
<dbReference type="Proteomes" id="UP000027238">
    <property type="component" value="Unassembled WGS sequence"/>
</dbReference>
<dbReference type="OrthoDB" id="3220769at2759"/>
<feature type="region of interest" description="Disordered" evidence="1">
    <location>
        <begin position="337"/>
        <end position="362"/>
    </location>
</feature>
<protein>
    <submittedName>
        <fullName evidence="3">Uncharacterized protein</fullName>
    </submittedName>
</protein>
<keyword evidence="2" id="KW-0812">Transmembrane</keyword>
<dbReference type="STRING" id="1173701.A0A066XAK9"/>
<sequence>MHRSWFSYPITKPYPFRWFTPVAIIGGLILTVLLSLANLSANGFYLKSIYISNPNVTEASANGLWYRKPPFNWQSDVQAECQPHLLSVGDSFFTSNQGFQYTVKAIKNSAHKSQPSVRYKNNVLRDCVPTVIDLKLRKVDTAASSWWISWLDSTTAATVNCGVITDDGLVTITLTTIDTGKSDHNYGYVVNDDHQTHASVWWGTRLLNAYWNGVMSVASQMTQLGKTDRYVVRAGLAFRTKPSEKDIQTNTFFDLYWWMSNDDSTIVNKGMFNISDYDSKFYGTSTLIEGLHYAKILYSLLSLDLGNCQLPSLLIDDDGLRYAIFAPDDRNRLPGGLLNGSSAQPVGPDRYNQIPSPGSNGTDEDLADLKVSYGLFRPLTGPLGCFNATVVTQYLCSVPQQKGWGVLLFSILLADLVFLQAAWKILTWVSDGIVARQSPEAMFCQSHGIQSEAYELVDGSKIPHRAIEPT</sequence>
<keyword evidence="2" id="KW-0472">Membrane</keyword>
<keyword evidence="2" id="KW-1133">Transmembrane helix</keyword>
<comment type="caution">
    <text evidence="3">The sequence shown here is derived from an EMBL/GenBank/DDBJ whole genome shotgun (WGS) entry which is preliminary data.</text>
</comment>
<evidence type="ECO:0000256" key="2">
    <source>
        <dbReference type="SAM" id="Phobius"/>
    </source>
</evidence>
<reference evidence="4" key="1">
    <citation type="journal article" date="2014" name="Genome Announc.">
        <title>Draft genome sequence of Colletotrichum sublineola, a destructive pathogen of cultivated sorghum.</title>
        <authorList>
            <person name="Baroncelli R."/>
            <person name="Sanz-Martin J.M."/>
            <person name="Rech G.E."/>
            <person name="Sukno S.A."/>
            <person name="Thon M.R."/>
        </authorList>
    </citation>
    <scope>NUCLEOTIDE SEQUENCE [LARGE SCALE GENOMIC DNA]</scope>
    <source>
        <strain evidence="4">TX430BB</strain>
    </source>
</reference>
<name>A0A066XAK9_COLSU</name>
<evidence type="ECO:0000256" key="1">
    <source>
        <dbReference type="SAM" id="MobiDB-lite"/>
    </source>
</evidence>
<proteinExistence type="predicted"/>
<keyword evidence="4" id="KW-1185">Reference proteome</keyword>
<feature type="transmembrane region" description="Helical" evidence="2">
    <location>
        <begin position="18"/>
        <end position="39"/>
    </location>
</feature>
<dbReference type="AlphaFoldDB" id="A0A066XAK9"/>